<dbReference type="InterPro" id="IPR010989">
    <property type="entry name" value="SNARE"/>
</dbReference>
<dbReference type="PROSITE" id="PS50192">
    <property type="entry name" value="T_SNARE"/>
    <property type="match status" value="1"/>
</dbReference>
<evidence type="ECO:0000256" key="7">
    <source>
        <dbReference type="ARBA" id="ARBA00023034"/>
    </source>
</evidence>
<dbReference type="GO" id="GO:0031201">
    <property type="term" value="C:SNARE complex"/>
    <property type="evidence" value="ECO:0007669"/>
    <property type="project" value="TreeGrafter"/>
</dbReference>
<feature type="transmembrane region" description="Helical" evidence="10">
    <location>
        <begin position="304"/>
        <end position="325"/>
    </location>
</feature>
<name>A0AAV7JCT2_9METZ</name>
<dbReference type="EMBL" id="JAKMXF010000354">
    <property type="protein sequence ID" value="KAI6646563.1"/>
    <property type="molecule type" value="Genomic_DNA"/>
</dbReference>
<dbReference type="GO" id="GO:0005484">
    <property type="term" value="F:SNAP receptor activity"/>
    <property type="evidence" value="ECO:0007669"/>
    <property type="project" value="InterPro"/>
</dbReference>
<dbReference type="Pfam" id="PF05739">
    <property type="entry name" value="SNARE"/>
    <property type="match status" value="1"/>
</dbReference>
<evidence type="ECO:0000256" key="4">
    <source>
        <dbReference type="ARBA" id="ARBA00022692"/>
    </source>
</evidence>
<protein>
    <submittedName>
        <fullName evidence="12">Syntaxin-16 isoform d</fullName>
    </submittedName>
</protein>
<dbReference type="AlphaFoldDB" id="A0AAV7JCT2"/>
<dbReference type="CDD" id="cd15845">
    <property type="entry name" value="SNARE_syntaxin16"/>
    <property type="match status" value="1"/>
</dbReference>
<evidence type="ECO:0000259" key="11">
    <source>
        <dbReference type="PROSITE" id="PS50192"/>
    </source>
</evidence>
<dbReference type="GO" id="GO:0006886">
    <property type="term" value="P:intracellular protein transport"/>
    <property type="evidence" value="ECO:0007669"/>
    <property type="project" value="InterPro"/>
</dbReference>
<dbReference type="InterPro" id="IPR045242">
    <property type="entry name" value="Syntaxin"/>
</dbReference>
<sequence length="333" mass="38158">MEHLQPRVIHRDLTPRFKQWRNIYHSTTHSDDRQDDTIALVIGTTGSDRIRPGSPSSKPPPGWIGALKEVQYNMQRTRDKIRLLKSLHDKHLHQPTISFELGTADQEQEIEIITADITKLFHQSYKNLQLITAYTKQPGSQQEVRLAKNVMHAVASEMQELSTDFKISQSVYLKKRKRREEQAGQLMDSNFSRGGANFADDLNLSTEADIQEDMYVVDKGFTGNQLMLVQKDTQILQHRDKEIQSIVTSLEDISEMFKDMSTMVLDQGTILDRIDYNIESTATKISEAKVQLVKAEKIQKRSRYLYVIIVLTCVLALIVVIFIVLKVLNIGVF</sequence>
<gene>
    <name evidence="12" type="ORF">LOD99_12684</name>
</gene>
<comment type="similarity">
    <text evidence="2">Belongs to the syntaxin family.</text>
</comment>
<dbReference type="SMART" id="SM00397">
    <property type="entry name" value="t_SNARE"/>
    <property type="match status" value="1"/>
</dbReference>
<comment type="subcellular location">
    <subcellularLocation>
        <location evidence="1">Golgi apparatus membrane</location>
        <topology evidence="1">Single-pass type IV membrane protein</topology>
    </subcellularLocation>
</comment>
<keyword evidence="6 10" id="KW-1133">Transmembrane helix</keyword>
<keyword evidence="7" id="KW-0333">Golgi apparatus</keyword>
<dbReference type="Proteomes" id="UP001165289">
    <property type="component" value="Unassembled WGS sequence"/>
</dbReference>
<evidence type="ECO:0000313" key="12">
    <source>
        <dbReference type="EMBL" id="KAI6646563.1"/>
    </source>
</evidence>
<keyword evidence="3" id="KW-0813">Transport</keyword>
<evidence type="ECO:0000256" key="5">
    <source>
        <dbReference type="ARBA" id="ARBA00022927"/>
    </source>
</evidence>
<dbReference type="PANTHER" id="PTHR19957">
    <property type="entry name" value="SYNTAXIN"/>
    <property type="match status" value="1"/>
</dbReference>
<keyword evidence="13" id="KW-1185">Reference proteome</keyword>
<dbReference type="InterPro" id="IPR000727">
    <property type="entry name" value="T_SNARE_dom"/>
</dbReference>
<evidence type="ECO:0000256" key="1">
    <source>
        <dbReference type="ARBA" id="ARBA00004409"/>
    </source>
</evidence>
<feature type="domain" description="T-SNARE coiled-coil homology" evidence="11">
    <location>
        <begin position="233"/>
        <end position="295"/>
    </location>
</feature>
<evidence type="ECO:0000256" key="6">
    <source>
        <dbReference type="ARBA" id="ARBA00022989"/>
    </source>
</evidence>
<keyword evidence="4 10" id="KW-0812">Transmembrane</keyword>
<dbReference type="Gene3D" id="1.20.58.70">
    <property type="match status" value="1"/>
</dbReference>
<evidence type="ECO:0000256" key="2">
    <source>
        <dbReference type="ARBA" id="ARBA00009063"/>
    </source>
</evidence>
<keyword evidence="5" id="KW-0653">Protein transport</keyword>
<dbReference type="SUPFAM" id="SSF47661">
    <property type="entry name" value="t-snare proteins"/>
    <property type="match status" value="1"/>
</dbReference>
<evidence type="ECO:0000256" key="3">
    <source>
        <dbReference type="ARBA" id="ARBA00022448"/>
    </source>
</evidence>
<proteinExistence type="inferred from homology"/>
<dbReference type="GO" id="GO:0000139">
    <property type="term" value="C:Golgi membrane"/>
    <property type="evidence" value="ECO:0007669"/>
    <property type="project" value="UniProtKB-SubCell"/>
</dbReference>
<keyword evidence="9 10" id="KW-0472">Membrane</keyword>
<dbReference type="PROSITE" id="PS00914">
    <property type="entry name" value="SYNTAXIN"/>
    <property type="match status" value="1"/>
</dbReference>
<evidence type="ECO:0000256" key="9">
    <source>
        <dbReference type="ARBA" id="ARBA00023136"/>
    </source>
</evidence>
<organism evidence="12 13">
    <name type="scientific">Oopsacas minuta</name>
    <dbReference type="NCBI Taxonomy" id="111878"/>
    <lineage>
        <taxon>Eukaryota</taxon>
        <taxon>Metazoa</taxon>
        <taxon>Porifera</taxon>
        <taxon>Hexactinellida</taxon>
        <taxon>Hexasterophora</taxon>
        <taxon>Lyssacinosida</taxon>
        <taxon>Leucopsacidae</taxon>
        <taxon>Oopsacas</taxon>
    </lineage>
</organism>
<reference evidence="12 13" key="1">
    <citation type="journal article" date="2023" name="BMC Biol.">
        <title>The compact genome of the sponge Oopsacas minuta (Hexactinellida) is lacking key metazoan core genes.</title>
        <authorList>
            <person name="Santini S."/>
            <person name="Schenkelaars Q."/>
            <person name="Jourda C."/>
            <person name="Duchesne M."/>
            <person name="Belahbib H."/>
            <person name="Rocher C."/>
            <person name="Selva M."/>
            <person name="Riesgo A."/>
            <person name="Vervoort M."/>
            <person name="Leys S.P."/>
            <person name="Kodjabachian L."/>
            <person name="Le Bivic A."/>
            <person name="Borchiellini C."/>
            <person name="Claverie J.M."/>
            <person name="Renard E."/>
        </authorList>
    </citation>
    <scope>NUCLEOTIDE SEQUENCE [LARGE SCALE GENOMIC DNA]</scope>
    <source>
        <strain evidence="12">SPO-2</strain>
    </source>
</reference>
<dbReference type="GO" id="GO:0006906">
    <property type="term" value="P:vesicle fusion"/>
    <property type="evidence" value="ECO:0007669"/>
    <property type="project" value="TreeGrafter"/>
</dbReference>
<comment type="caution">
    <text evidence="12">The sequence shown here is derived from an EMBL/GenBank/DDBJ whole genome shotgun (WGS) entry which is preliminary data.</text>
</comment>
<dbReference type="PANTHER" id="PTHR19957:SF83">
    <property type="entry name" value="SYNTAXIN-16"/>
    <property type="match status" value="1"/>
</dbReference>
<evidence type="ECO:0000256" key="8">
    <source>
        <dbReference type="ARBA" id="ARBA00023054"/>
    </source>
</evidence>
<dbReference type="GO" id="GO:0000149">
    <property type="term" value="F:SNARE binding"/>
    <property type="evidence" value="ECO:0007669"/>
    <property type="project" value="TreeGrafter"/>
</dbReference>
<dbReference type="GO" id="GO:0048278">
    <property type="term" value="P:vesicle docking"/>
    <property type="evidence" value="ECO:0007669"/>
    <property type="project" value="TreeGrafter"/>
</dbReference>
<dbReference type="InterPro" id="IPR006012">
    <property type="entry name" value="Syntaxin/epimorphin_CS"/>
</dbReference>
<evidence type="ECO:0000313" key="13">
    <source>
        <dbReference type="Proteomes" id="UP001165289"/>
    </source>
</evidence>
<keyword evidence="8" id="KW-0175">Coiled coil</keyword>
<evidence type="ECO:0000256" key="10">
    <source>
        <dbReference type="SAM" id="Phobius"/>
    </source>
</evidence>
<accession>A0AAV7JCT2</accession>